<name>A0A1M5H146_9FLAO</name>
<dbReference type="NCBIfam" id="NF040945">
    <property type="entry name" value="CCC_membrane"/>
    <property type="match status" value="1"/>
</dbReference>
<protein>
    <recommendedName>
        <fullName evidence="4">DUF4190 domain-containing protein</fullName>
    </recommendedName>
</protein>
<dbReference type="EMBL" id="FQVE01000004">
    <property type="protein sequence ID" value="SHG09683.1"/>
    <property type="molecule type" value="Genomic_DNA"/>
</dbReference>
<evidence type="ECO:0000313" key="2">
    <source>
        <dbReference type="EMBL" id="SHG09683.1"/>
    </source>
</evidence>
<dbReference type="Proteomes" id="UP000184108">
    <property type="component" value="Unassembled WGS sequence"/>
</dbReference>
<organism evidence="2 3">
    <name type="scientific">Chryseobacterium vrystaatense</name>
    <dbReference type="NCBI Taxonomy" id="307480"/>
    <lineage>
        <taxon>Bacteria</taxon>
        <taxon>Pseudomonadati</taxon>
        <taxon>Bacteroidota</taxon>
        <taxon>Flavobacteriia</taxon>
        <taxon>Flavobacteriales</taxon>
        <taxon>Weeksellaceae</taxon>
        <taxon>Chryseobacterium group</taxon>
        <taxon>Chryseobacterium</taxon>
    </lineage>
</organism>
<evidence type="ECO:0008006" key="4">
    <source>
        <dbReference type="Google" id="ProtNLM"/>
    </source>
</evidence>
<accession>A0A1M5H146</accession>
<keyword evidence="1" id="KW-0472">Membrane</keyword>
<feature type="transmembrane region" description="Helical" evidence="1">
    <location>
        <begin position="29"/>
        <end position="59"/>
    </location>
</feature>
<dbReference type="AlphaFoldDB" id="A0A1M5H146"/>
<keyword evidence="1" id="KW-1133">Transmembrane helix</keyword>
<evidence type="ECO:0000313" key="3">
    <source>
        <dbReference type="Proteomes" id="UP000184108"/>
    </source>
</evidence>
<proteinExistence type="predicted"/>
<dbReference type="Pfam" id="PF07666">
    <property type="entry name" value="MpPF26"/>
    <property type="match status" value="1"/>
</dbReference>
<reference evidence="3" key="1">
    <citation type="submission" date="2016-11" db="EMBL/GenBank/DDBJ databases">
        <authorList>
            <person name="Varghese N."/>
            <person name="Submissions S."/>
        </authorList>
    </citation>
    <scope>NUCLEOTIDE SEQUENCE [LARGE SCALE GENOMIC DNA]</scope>
    <source>
        <strain evidence="3">YR203</strain>
    </source>
</reference>
<keyword evidence="1" id="KW-0812">Transmembrane</keyword>
<feature type="transmembrane region" description="Helical" evidence="1">
    <location>
        <begin position="85"/>
        <end position="105"/>
    </location>
</feature>
<sequence>MPAAFYYWNNLLASKPIIMRNSKLPNATAVLVLGISSVALCCCYGIPGILTGSIALFLYRRDKRVYDKNKGNYTNFDNLKKGRMLSILGITLSSLCLMYLLSIYYL</sequence>
<gene>
    <name evidence="2" type="ORF">SAMN02787073_3539</name>
</gene>
<dbReference type="InterPro" id="IPR011655">
    <property type="entry name" value="MpPF26"/>
</dbReference>
<evidence type="ECO:0000256" key="1">
    <source>
        <dbReference type="SAM" id="Phobius"/>
    </source>
</evidence>